<dbReference type="RefSeq" id="WP_310459436.1">
    <property type="nucleotide sequence ID" value="NZ_JAVKPH010000063.1"/>
</dbReference>
<comment type="caution">
    <text evidence="1">The sequence shown here is derived from an EMBL/GenBank/DDBJ whole genome shotgun (WGS) entry which is preliminary data.</text>
</comment>
<name>A0ABU1FEL1_9RHOB</name>
<organism evidence="1 2">
    <name type="scientific">Ruixingdingia sedimenti</name>
    <dbReference type="NCBI Taxonomy" id="3073604"/>
    <lineage>
        <taxon>Bacteria</taxon>
        <taxon>Pseudomonadati</taxon>
        <taxon>Pseudomonadota</taxon>
        <taxon>Alphaproteobacteria</taxon>
        <taxon>Rhodobacterales</taxon>
        <taxon>Paracoccaceae</taxon>
        <taxon>Ruixingdingia</taxon>
    </lineage>
</organism>
<evidence type="ECO:0000313" key="1">
    <source>
        <dbReference type="EMBL" id="MDR5655335.1"/>
    </source>
</evidence>
<evidence type="ECO:0000313" key="2">
    <source>
        <dbReference type="Proteomes" id="UP001247754"/>
    </source>
</evidence>
<dbReference type="EMBL" id="JAVKPH010000063">
    <property type="protein sequence ID" value="MDR5655335.1"/>
    <property type="molecule type" value="Genomic_DNA"/>
</dbReference>
<sequence length="240" mass="26112">MQILPNGDIRLPAISIADCDVPLASKGHFSGHVVIGGGAGRITQTESHLEMNGILCLHYRPDVREVREQVRFDWFDENGEVFSHYFDCVAVHQDGTKTAFAFKAARFATPKFLRKLGIIRAQAVALKVIDDVRVVTEQDLDPTEVHNAWLLHGMRHPDPEADARAAEVVGVARGTTRLDELSGEIGLGARGKRALFRLIAAGRLQQAELGRLSPEIRVICSAAPANDPVPLEDPATDAAA</sequence>
<gene>
    <name evidence="1" type="ORF">RGD00_22260</name>
</gene>
<accession>A0ABU1FEL1</accession>
<keyword evidence="2" id="KW-1185">Reference proteome</keyword>
<proteinExistence type="predicted"/>
<reference evidence="1 2" key="1">
    <citation type="submission" date="2023-09" db="EMBL/GenBank/DDBJ databases">
        <title>Xinfangfangia sedmenti sp. nov., isolated the sedment.</title>
        <authorList>
            <person name="Xu L."/>
        </authorList>
    </citation>
    <scope>NUCLEOTIDE SEQUENCE [LARGE SCALE GENOMIC DNA]</scope>
    <source>
        <strain evidence="1 2">LG-4</strain>
    </source>
</reference>
<dbReference type="Proteomes" id="UP001247754">
    <property type="component" value="Unassembled WGS sequence"/>
</dbReference>
<protein>
    <submittedName>
        <fullName evidence="1">Uncharacterized protein</fullName>
    </submittedName>
</protein>